<dbReference type="PANTHER" id="PTHR34883:SF20">
    <property type="entry name" value="PHYTOCYANIN DOMAIN-CONTAINING PROTEIN"/>
    <property type="match status" value="1"/>
</dbReference>
<comment type="caution">
    <text evidence="3">The sequence shown here is derived from an EMBL/GenBank/DDBJ whole genome shotgun (WGS) entry which is preliminary data.</text>
</comment>
<dbReference type="CDD" id="cd00920">
    <property type="entry name" value="Cupredoxin"/>
    <property type="match status" value="1"/>
</dbReference>
<dbReference type="InterPro" id="IPR008972">
    <property type="entry name" value="Cupredoxin"/>
</dbReference>
<dbReference type="AlphaFoldDB" id="A0A9P7N8H1"/>
<dbReference type="Proteomes" id="UP000748025">
    <property type="component" value="Unassembled WGS sequence"/>
</dbReference>
<evidence type="ECO:0000313" key="3">
    <source>
        <dbReference type="EMBL" id="KAG5997222.1"/>
    </source>
</evidence>
<accession>A0A9P7N8H1</accession>
<name>A0A9P7N8H1_9HYPO</name>
<feature type="chain" id="PRO_5040331543" description="Phytocyanin domain-containing protein" evidence="2">
    <location>
        <begin position="22"/>
        <end position="205"/>
    </location>
</feature>
<keyword evidence="2" id="KW-0732">Signal</keyword>
<feature type="signal peptide" evidence="2">
    <location>
        <begin position="1"/>
        <end position="21"/>
    </location>
</feature>
<keyword evidence="4" id="KW-1185">Reference proteome</keyword>
<gene>
    <name evidence="3" type="ORF">E4U43_002696</name>
</gene>
<proteinExistence type="predicted"/>
<evidence type="ECO:0008006" key="5">
    <source>
        <dbReference type="Google" id="ProtNLM"/>
    </source>
</evidence>
<dbReference type="InterPro" id="IPR052953">
    <property type="entry name" value="Ser-rich/MCO-related"/>
</dbReference>
<evidence type="ECO:0000256" key="2">
    <source>
        <dbReference type="SAM" id="SignalP"/>
    </source>
</evidence>
<protein>
    <recommendedName>
        <fullName evidence="5">Phytocyanin domain-containing protein</fullName>
    </recommendedName>
</protein>
<reference evidence="3" key="1">
    <citation type="journal article" date="2020" name="bioRxiv">
        <title>Whole genome comparisons of ergot fungi reveals the divergence and evolution of species within the genus Claviceps are the result of varying mechanisms driving genome evolution and host range expansion.</title>
        <authorList>
            <person name="Wyka S.A."/>
            <person name="Mondo S.J."/>
            <person name="Liu M."/>
            <person name="Dettman J."/>
            <person name="Nalam V."/>
            <person name="Broders K.D."/>
        </authorList>
    </citation>
    <scope>NUCLEOTIDE SEQUENCE</scope>
    <source>
        <strain evidence="3">CCC 602</strain>
    </source>
</reference>
<evidence type="ECO:0000256" key="1">
    <source>
        <dbReference type="SAM" id="MobiDB-lite"/>
    </source>
</evidence>
<dbReference type="EMBL" id="SRPW01001974">
    <property type="protein sequence ID" value="KAG5997222.1"/>
    <property type="molecule type" value="Genomic_DNA"/>
</dbReference>
<organism evidence="3 4">
    <name type="scientific">Claviceps pusilla</name>
    <dbReference type="NCBI Taxonomy" id="123648"/>
    <lineage>
        <taxon>Eukaryota</taxon>
        <taxon>Fungi</taxon>
        <taxon>Dikarya</taxon>
        <taxon>Ascomycota</taxon>
        <taxon>Pezizomycotina</taxon>
        <taxon>Sordariomycetes</taxon>
        <taxon>Hypocreomycetidae</taxon>
        <taxon>Hypocreales</taxon>
        <taxon>Clavicipitaceae</taxon>
        <taxon>Claviceps</taxon>
    </lineage>
</organism>
<feature type="compositionally biased region" description="Low complexity" evidence="1">
    <location>
        <begin position="160"/>
        <end position="177"/>
    </location>
</feature>
<evidence type="ECO:0000313" key="4">
    <source>
        <dbReference type="Proteomes" id="UP000748025"/>
    </source>
</evidence>
<feature type="region of interest" description="Disordered" evidence="1">
    <location>
        <begin position="139"/>
        <end position="177"/>
    </location>
</feature>
<dbReference type="Gene3D" id="2.60.40.420">
    <property type="entry name" value="Cupredoxins - blue copper proteins"/>
    <property type="match status" value="1"/>
</dbReference>
<dbReference type="SUPFAM" id="SSF49503">
    <property type="entry name" value="Cupredoxins"/>
    <property type="match status" value="1"/>
</dbReference>
<dbReference type="OrthoDB" id="2331100at2759"/>
<sequence length="205" mass="20732">MYFTDIAAAAAASLLAVQVSAKTIVIDVGKDGLVFSPDSVKADVGDVLEYHFNNVHSVAMGDFTSGCAPPSKGGFYSGVVKASTTNDVFQVTVNSTDPMPFYCSVGKHCQAGMVGIVNPSSKDSLDKYRDLAKAAQDNKSPDAVFGGKMVPSTDTSANGSPAGPSQTSATTTAAQPAKTGAASQTKASLLGGIGAVALGYAVLLI</sequence>
<dbReference type="PANTHER" id="PTHR34883">
    <property type="entry name" value="SERINE-RICH PROTEIN, PUTATIVE-RELATED-RELATED"/>
    <property type="match status" value="1"/>
</dbReference>